<dbReference type="Proteomes" id="UP000031565">
    <property type="component" value="Unassembled WGS sequence"/>
</dbReference>
<dbReference type="EMBL" id="JTLV02000001">
    <property type="protein sequence ID" value="PQM30724.1"/>
    <property type="molecule type" value="Genomic_DNA"/>
</dbReference>
<dbReference type="AlphaFoldDB" id="A0A2P6FBG0"/>
<evidence type="ECO:0000313" key="2">
    <source>
        <dbReference type="Proteomes" id="UP000031565"/>
    </source>
</evidence>
<evidence type="ECO:0008006" key="3">
    <source>
        <dbReference type="Google" id="ProtNLM"/>
    </source>
</evidence>
<sequence length="105" mass="12722">MILQQVNLKFQNWKLVDVSFKEKLKNELSNFNDKWYTVIWKPKNIYFIAKFNSKWDVLTPGGNISFQNYYVNFEYIKSLYHYNNSTNEPELPEIDNNGKITDWKE</sequence>
<reference evidence="1 2" key="1">
    <citation type="journal article" date="2015" name="MBio">
        <title>Genome sequence of the Drosophila melanogaster male-killing Spiroplasma strain MSRO endosymbiont.</title>
        <authorList>
            <person name="Paredes J.C."/>
            <person name="Herren J.K."/>
            <person name="Schupfer F."/>
            <person name="Marin R."/>
            <person name="Claverol S."/>
            <person name="Kuo C.H."/>
            <person name="Lemaitre B."/>
            <person name="Beven L."/>
        </authorList>
    </citation>
    <scope>NUCLEOTIDE SEQUENCE [LARGE SCALE GENOMIC DNA]</scope>
    <source>
        <strain evidence="1 2">MSRO</strain>
    </source>
</reference>
<keyword evidence="2" id="KW-1185">Reference proteome</keyword>
<proteinExistence type="predicted"/>
<organism evidence="1 2">
    <name type="scientific">Spiroplasma poulsonii</name>
    <dbReference type="NCBI Taxonomy" id="2138"/>
    <lineage>
        <taxon>Bacteria</taxon>
        <taxon>Bacillati</taxon>
        <taxon>Mycoplasmatota</taxon>
        <taxon>Mollicutes</taxon>
        <taxon>Entomoplasmatales</taxon>
        <taxon>Spiroplasmataceae</taxon>
        <taxon>Spiroplasma</taxon>
    </lineage>
</organism>
<evidence type="ECO:0000313" key="1">
    <source>
        <dbReference type="EMBL" id="PQM30724.1"/>
    </source>
</evidence>
<protein>
    <recommendedName>
        <fullName evidence="3">Plectrovirus-related protein</fullName>
    </recommendedName>
</protein>
<accession>A0A2P6FBG0</accession>
<gene>
    <name evidence="1" type="ORF">SMSRO_SF005090</name>
</gene>
<comment type="caution">
    <text evidence="1">The sequence shown here is derived from an EMBL/GenBank/DDBJ whole genome shotgun (WGS) entry which is preliminary data.</text>
</comment>
<name>A0A2P6FBG0_9MOLU</name>